<dbReference type="Proteomes" id="UP000184071">
    <property type="component" value="Unassembled WGS sequence"/>
</dbReference>
<dbReference type="Pfam" id="PF02574">
    <property type="entry name" value="S-methyl_trans"/>
    <property type="match status" value="1"/>
</dbReference>
<dbReference type="PANTHER" id="PTHR11103">
    <property type="entry name" value="SLR1189 PROTEIN"/>
    <property type="match status" value="1"/>
</dbReference>
<evidence type="ECO:0000256" key="3">
    <source>
        <dbReference type="PROSITE-ProRule" id="PRU00333"/>
    </source>
</evidence>
<dbReference type="GO" id="GO:0008168">
    <property type="term" value="F:methyltransferase activity"/>
    <property type="evidence" value="ECO:0007669"/>
    <property type="project" value="UniProtKB-UniRule"/>
</dbReference>
<dbReference type="InterPro" id="IPR036589">
    <property type="entry name" value="HCY_dom_sf"/>
</dbReference>
<sequence length="318" mass="35711">MKENGTILPHESNDLFLTDGGLETTLVFLEGFDLPCFAAFDLLKNQEGYNAIKNYYIRYLEIAKKYKTNFILEAPTWRANPDWIEKIGYSKNDLAEINKKAVALLTDLKAEFKNDIESILISACIGPRGDGYVPENCMNAEEAQLYHSKQIEALSHTKIDLVSAMTMNYVEEAIGIVKAAEIFNLPVVISFTVETDGKLPTGMSLKEAIEKVDQNVNIAPIYYMINCAHPTHFLNELKENQNENWVKRIRAIRANASCKSHAELDEATELDRGIPNELGKEYRDLKDSFPHLNVFGGCCGTDEEHVAAIADQLNINSL</sequence>
<evidence type="ECO:0000313" key="6">
    <source>
        <dbReference type="Proteomes" id="UP000184071"/>
    </source>
</evidence>
<evidence type="ECO:0000313" key="5">
    <source>
        <dbReference type="EMBL" id="SHF74430.1"/>
    </source>
</evidence>
<keyword evidence="6" id="KW-1185">Reference proteome</keyword>
<dbReference type="AlphaFoldDB" id="A0A1M5E5I6"/>
<reference evidence="6" key="1">
    <citation type="submission" date="2016-11" db="EMBL/GenBank/DDBJ databases">
        <authorList>
            <person name="Varghese N."/>
            <person name="Submissions S."/>
        </authorList>
    </citation>
    <scope>NUCLEOTIDE SEQUENCE [LARGE SCALE GENOMIC DNA]</scope>
    <source>
        <strain evidence="6">DSM 17963</strain>
    </source>
</reference>
<keyword evidence="2 3" id="KW-0808">Transferase</keyword>
<dbReference type="PANTHER" id="PTHR11103:SF18">
    <property type="entry name" value="SLR1189 PROTEIN"/>
    <property type="match status" value="1"/>
</dbReference>
<name>A0A1M5E5I6_9FLAO</name>
<dbReference type="STRING" id="370979.SAMN05443663_10133"/>
<dbReference type="GO" id="GO:0032259">
    <property type="term" value="P:methylation"/>
    <property type="evidence" value="ECO:0007669"/>
    <property type="project" value="UniProtKB-KW"/>
</dbReference>
<evidence type="ECO:0000259" key="4">
    <source>
        <dbReference type="PROSITE" id="PS50970"/>
    </source>
</evidence>
<protein>
    <submittedName>
        <fullName evidence="5">Homocysteine S-methyltransferase</fullName>
    </submittedName>
</protein>
<keyword evidence="3" id="KW-0479">Metal-binding</keyword>
<dbReference type="PROSITE" id="PS50970">
    <property type="entry name" value="HCY"/>
    <property type="match status" value="1"/>
</dbReference>
<dbReference type="RefSeq" id="WP_073412261.1">
    <property type="nucleotide sequence ID" value="NZ_FQWC01000001.1"/>
</dbReference>
<dbReference type="InterPro" id="IPR003726">
    <property type="entry name" value="HCY_dom"/>
</dbReference>
<dbReference type="OrthoDB" id="9803687at2"/>
<proteinExistence type="predicted"/>
<evidence type="ECO:0000256" key="1">
    <source>
        <dbReference type="ARBA" id="ARBA00022603"/>
    </source>
</evidence>
<dbReference type="SUPFAM" id="SSF82282">
    <property type="entry name" value="Homocysteine S-methyltransferase"/>
    <property type="match status" value="1"/>
</dbReference>
<organism evidence="5 6">
    <name type="scientific">Flavobacterium defluvii</name>
    <dbReference type="NCBI Taxonomy" id="370979"/>
    <lineage>
        <taxon>Bacteria</taxon>
        <taxon>Pseudomonadati</taxon>
        <taxon>Bacteroidota</taxon>
        <taxon>Flavobacteriia</taxon>
        <taxon>Flavobacteriales</taxon>
        <taxon>Flavobacteriaceae</taxon>
        <taxon>Flavobacterium</taxon>
    </lineage>
</organism>
<feature type="domain" description="Hcy-binding" evidence="4">
    <location>
        <begin position="4"/>
        <end position="313"/>
    </location>
</feature>
<dbReference type="Gene3D" id="3.20.20.330">
    <property type="entry name" value="Homocysteine-binding-like domain"/>
    <property type="match status" value="1"/>
</dbReference>
<keyword evidence="1 3" id="KW-0489">Methyltransferase</keyword>
<dbReference type="EMBL" id="FQWC01000001">
    <property type="protein sequence ID" value="SHF74430.1"/>
    <property type="molecule type" value="Genomic_DNA"/>
</dbReference>
<feature type="binding site" evidence="3">
    <location>
        <position position="299"/>
    </location>
    <ligand>
        <name>Zn(2+)</name>
        <dbReference type="ChEBI" id="CHEBI:29105"/>
    </ligand>
</feature>
<gene>
    <name evidence="5" type="ORF">SAMN05443663_10133</name>
</gene>
<accession>A0A1M5E5I6</accession>
<dbReference type="GO" id="GO:0046872">
    <property type="term" value="F:metal ion binding"/>
    <property type="evidence" value="ECO:0007669"/>
    <property type="project" value="UniProtKB-KW"/>
</dbReference>
<keyword evidence="3" id="KW-0862">Zinc</keyword>
<evidence type="ECO:0000256" key="2">
    <source>
        <dbReference type="ARBA" id="ARBA00022679"/>
    </source>
</evidence>
<feature type="binding site" evidence="3">
    <location>
        <position position="227"/>
    </location>
    <ligand>
        <name>Zn(2+)</name>
        <dbReference type="ChEBI" id="CHEBI:29105"/>
    </ligand>
</feature>
<comment type="cofactor">
    <cofactor evidence="3">
        <name>Zn(2+)</name>
        <dbReference type="ChEBI" id="CHEBI:29105"/>
    </cofactor>
</comment>
<feature type="binding site" evidence="3">
    <location>
        <position position="298"/>
    </location>
    <ligand>
        <name>Zn(2+)</name>
        <dbReference type="ChEBI" id="CHEBI:29105"/>
    </ligand>
</feature>